<evidence type="ECO:0000256" key="6">
    <source>
        <dbReference type="ARBA" id="ARBA00022989"/>
    </source>
</evidence>
<organism evidence="14">
    <name type="scientific">Timema genevievae</name>
    <name type="common">Walking stick</name>
    <dbReference type="NCBI Taxonomy" id="629358"/>
    <lineage>
        <taxon>Eukaryota</taxon>
        <taxon>Metazoa</taxon>
        <taxon>Ecdysozoa</taxon>
        <taxon>Arthropoda</taxon>
        <taxon>Hexapoda</taxon>
        <taxon>Insecta</taxon>
        <taxon>Pterygota</taxon>
        <taxon>Neoptera</taxon>
        <taxon>Polyneoptera</taxon>
        <taxon>Phasmatodea</taxon>
        <taxon>Timematodea</taxon>
        <taxon>Timematoidea</taxon>
        <taxon>Timematidae</taxon>
        <taxon>Timema</taxon>
    </lineage>
</organism>
<evidence type="ECO:0000256" key="13">
    <source>
        <dbReference type="SAM" id="Phobius"/>
    </source>
</evidence>
<dbReference type="AlphaFoldDB" id="A0A7R9JS44"/>
<comment type="subcellular location">
    <subcellularLocation>
        <location evidence="1">Cell membrane</location>
        <topology evidence="1">Multi-pass membrane protein</topology>
    </subcellularLocation>
</comment>
<keyword evidence="9 13" id="KW-0472">Membrane</keyword>
<evidence type="ECO:0000256" key="9">
    <source>
        <dbReference type="ARBA" id="ARBA00023136"/>
    </source>
</evidence>
<keyword evidence="8" id="KW-0406">Ion transport</keyword>
<dbReference type="InterPro" id="IPR038377">
    <property type="entry name" value="Na/Glc_symporter_sf"/>
</dbReference>
<dbReference type="PANTHER" id="PTHR42985:SF21">
    <property type="entry name" value="SODIUM-DEPENDENT MULTIVITAMIN TRANSPORTER-LIKE PROTEIN"/>
    <property type="match status" value="1"/>
</dbReference>
<feature type="region of interest" description="Disordered" evidence="12">
    <location>
        <begin position="584"/>
        <end position="613"/>
    </location>
</feature>
<keyword evidence="4" id="KW-1003">Cell membrane</keyword>
<comment type="similarity">
    <text evidence="2 11">Belongs to the sodium:solute symporter (SSF) (TC 2.A.21) family.</text>
</comment>
<feature type="transmembrane region" description="Helical" evidence="13">
    <location>
        <begin position="145"/>
        <end position="169"/>
    </location>
</feature>
<evidence type="ECO:0000256" key="4">
    <source>
        <dbReference type="ARBA" id="ARBA00022475"/>
    </source>
</evidence>
<feature type="transmembrane region" description="Helical" evidence="13">
    <location>
        <begin position="431"/>
        <end position="456"/>
    </location>
</feature>
<feature type="transmembrane region" description="Helical" evidence="13">
    <location>
        <begin position="463"/>
        <end position="485"/>
    </location>
</feature>
<evidence type="ECO:0000256" key="2">
    <source>
        <dbReference type="ARBA" id="ARBA00006434"/>
    </source>
</evidence>
<gene>
    <name evidence="14" type="ORF">TGEB3V08_LOCUS2370</name>
</gene>
<evidence type="ECO:0000256" key="7">
    <source>
        <dbReference type="ARBA" id="ARBA00023053"/>
    </source>
</evidence>
<feature type="transmembrane region" description="Helical" evidence="13">
    <location>
        <begin position="360"/>
        <end position="385"/>
    </location>
</feature>
<evidence type="ECO:0000256" key="12">
    <source>
        <dbReference type="SAM" id="MobiDB-lite"/>
    </source>
</evidence>
<keyword evidence="6 13" id="KW-1133">Transmembrane helix</keyword>
<evidence type="ECO:0000256" key="11">
    <source>
        <dbReference type="RuleBase" id="RU362091"/>
    </source>
</evidence>
<dbReference type="PANTHER" id="PTHR42985">
    <property type="entry name" value="SODIUM-COUPLED MONOCARBOXYLATE TRANSPORTER"/>
    <property type="match status" value="1"/>
</dbReference>
<accession>A0A7R9JS44</accession>
<dbReference type="Gene3D" id="1.20.1730.10">
    <property type="entry name" value="Sodium/glucose cotransporter"/>
    <property type="match status" value="1"/>
</dbReference>
<evidence type="ECO:0000313" key="14">
    <source>
        <dbReference type="EMBL" id="CAD7588288.1"/>
    </source>
</evidence>
<sequence>MEFPISARWLELLYEFPVDELDVVVVLSTPWRLGGSPSLAYPYRPKYAKILMGRRVITLNIKPGVETVQRTLHFTWLDHSVFAFMLVMSTVVGVLIGVCGKQDTKVDYLLGGKKMGILPISISLIFRPTASQKHLEVPGTEPGDFCIVSGISVHFVTTTVVSVCVLYTMLGGIKAVVWTDFLQSFVTVGSCLAVIILGLIKIGGFKNMWDISSAGGRIEFFNMDPSPFARNTIWTIAVGTTFGWLSSLGVSQGMVQKFIALPDLRSARISFSFVLTKMSSTRSQILCSARDQTNDICRALMFFSVGLLFMKMMSVCVGLIIYTAYHDCDPIITKQISKADQLLPYFTMDTASKIPGLSGLFVAGIFSAGLSTMSSYLNCLSATIYEDFISPVIKGNKKLENRAPFFMKSIVVFVGVVCLGMVFIVERLGGILQVAIATSGVTSGATLGIFVIGMFFPWANSKGCLIGSIVSLLVMGWIVSGAQVYKTSGTERYPYLPLSTDGCEKRFNFTPPVLPEPTPLPEGMGDDAFIVYKISFHYYCMIGTIIAITVGMVVSYFTGFQNPKEVDSRLLVPFMQKYGSAYQKAPTEPSEKEMMNMTPPPEYEQVRRTSMAA</sequence>
<keyword evidence="7" id="KW-0915">Sodium</keyword>
<dbReference type="GO" id="GO:0015293">
    <property type="term" value="F:symporter activity"/>
    <property type="evidence" value="ECO:0007669"/>
    <property type="project" value="TreeGrafter"/>
</dbReference>
<dbReference type="InterPro" id="IPR001734">
    <property type="entry name" value="Na/solute_symporter"/>
</dbReference>
<keyword evidence="3" id="KW-0813">Transport</keyword>
<evidence type="ECO:0000256" key="3">
    <source>
        <dbReference type="ARBA" id="ARBA00022448"/>
    </source>
</evidence>
<evidence type="ECO:0008006" key="15">
    <source>
        <dbReference type="Google" id="ProtNLM"/>
    </source>
</evidence>
<name>A0A7R9JS44_TIMGE</name>
<proteinExistence type="inferred from homology"/>
<feature type="transmembrane region" description="Helical" evidence="13">
    <location>
        <begin position="81"/>
        <end position="100"/>
    </location>
</feature>
<dbReference type="Pfam" id="PF00474">
    <property type="entry name" value="SSF"/>
    <property type="match status" value="1"/>
</dbReference>
<evidence type="ECO:0000256" key="5">
    <source>
        <dbReference type="ARBA" id="ARBA00022692"/>
    </source>
</evidence>
<feature type="transmembrane region" description="Helical" evidence="13">
    <location>
        <begin position="300"/>
        <end position="325"/>
    </location>
</feature>
<dbReference type="EMBL" id="OE839706">
    <property type="protein sequence ID" value="CAD7588288.1"/>
    <property type="molecule type" value="Genomic_DNA"/>
</dbReference>
<dbReference type="InterPro" id="IPR051163">
    <property type="entry name" value="Sodium:Solute_Symporter_SSF"/>
</dbReference>
<feature type="transmembrane region" description="Helical" evidence="13">
    <location>
        <begin position="181"/>
        <end position="200"/>
    </location>
</feature>
<protein>
    <recommendedName>
        <fullName evidence="15">Sodium/solute symporter</fullName>
    </recommendedName>
</protein>
<evidence type="ECO:0000256" key="1">
    <source>
        <dbReference type="ARBA" id="ARBA00004651"/>
    </source>
</evidence>
<evidence type="ECO:0000256" key="8">
    <source>
        <dbReference type="ARBA" id="ARBA00023065"/>
    </source>
</evidence>
<reference evidence="14" key="1">
    <citation type="submission" date="2020-11" db="EMBL/GenBank/DDBJ databases">
        <authorList>
            <person name="Tran Van P."/>
        </authorList>
    </citation>
    <scope>NUCLEOTIDE SEQUENCE</scope>
</reference>
<dbReference type="GO" id="GO:0005886">
    <property type="term" value="C:plasma membrane"/>
    <property type="evidence" value="ECO:0007669"/>
    <property type="project" value="UniProtKB-SubCell"/>
</dbReference>
<evidence type="ECO:0000256" key="10">
    <source>
        <dbReference type="ARBA" id="ARBA00023201"/>
    </source>
</evidence>
<dbReference type="GO" id="GO:0006814">
    <property type="term" value="P:sodium ion transport"/>
    <property type="evidence" value="ECO:0007669"/>
    <property type="project" value="UniProtKB-KW"/>
</dbReference>
<keyword evidence="5 13" id="KW-0812">Transmembrane</keyword>
<dbReference type="PROSITE" id="PS50283">
    <property type="entry name" value="NA_SOLUT_SYMP_3"/>
    <property type="match status" value="1"/>
</dbReference>
<feature type="transmembrane region" description="Helical" evidence="13">
    <location>
        <begin position="405"/>
        <end position="425"/>
    </location>
</feature>
<feature type="transmembrane region" description="Helical" evidence="13">
    <location>
        <begin position="536"/>
        <end position="559"/>
    </location>
</feature>
<keyword evidence="10" id="KW-0739">Sodium transport</keyword>